<accession>A0ABY5AET4</accession>
<dbReference type="EMBL" id="CP099547">
    <property type="protein sequence ID" value="USR78709.1"/>
    <property type="molecule type" value="Genomic_DNA"/>
</dbReference>
<gene>
    <name evidence="2" type="ORF">NG665_04760</name>
</gene>
<evidence type="ECO:0000313" key="3">
    <source>
        <dbReference type="Proteomes" id="UP001056109"/>
    </source>
</evidence>
<protein>
    <submittedName>
        <fullName evidence="2">Uncharacterized protein</fullName>
    </submittedName>
</protein>
<name>A0ABY5AET4_9ACTO</name>
<organism evidence="2 3">
    <name type="scientific">Arcanobacterium pinnipediorum</name>
    <dbReference type="NCBI Taxonomy" id="1503041"/>
    <lineage>
        <taxon>Bacteria</taxon>
        <taxon>Bacillati</taxon>
        <taxon>Actinomycetota</taxon>
        <taxon>Actinomycetes</taxon>
        <taxon>Actinomycetales</taxon>
        <taxon>Actinomycetaceae</taxon>
        <taxon>Arcanobacterium</taxon>
    </lineage>
</organism>
<sequence length="56" mass="6080">MVDETAPSAQPIPRPQAPVDPDLLLDGLAQKDIADQISDLESLHRELTTMLSRAQA</sequence>
<dbReference type="RefSeq" id="WP_252672524.1">
    <property type="nucleotide sequence ID" value="NZ_CP099547.1"/>
</dbReference>
<evidence type="ECO:0000313" key="2">
    <source>
        <dbReference type="EMBL" id="USR78709.1"/>
    </source>
</evidence>
<evidence type="ECO:0000256" key="1">
    <source>
        <dbReference type="SAM" id="MobiDB-lite"/>
    </source>
</evidence>
<reference evidence="2" key="1">
    <citation type="submission" date="2022-06" db="EMBL/GenBank/DDBJ databases">
        <title>Complete Genome Sequence of Arcanobacterium pinnipediorum strain DSM 28752 isolated from a harbour seal.</title>
        <authorList>
            <person name="Borowiak M."/>
            <person name="Kreitlow A."/>
            <person name="Alssahen M."/>
            <person name="Malorny B."/>
            <person name="Laemmler C."/>
            <person name="Prenger-Berninghoff E."/>
            <person name="Siebert U."/>
            <person name="Ploetz M."/>
            <person name="Abdulmawjood A."/>
        </authorList>
    </citation>
    <scope>NUCLEOTIDE SEQUENCE</scope>
    <source>
        <strain evidence="2">DSM 28752</strain>
    </source>
</reference>
<dbReference type="Proteomes" id="UP001056109">
    <property type="component" value="Chromosome"/>
</dbReference>
<feature type="region of interest" description="Disordered" evidence="1">
    <location>
        <begin position="1"/>
        <end position="20"/>
    </location>
</feature>
<keyword evidence="3" id="KW-1185">Reference proteome</keyword>
<proteinExistence type="predicted"/>